<dbReference type="Pfam" id="PF07943">
    <property type="entry name" value="PBP5_C"/>
    <property type="match status" value="1"/>
</dbReference>
<feature type="binding site" evidence="14">
    <location>
        <position position="246"/>
    </location>
    <ligand>
        <name>substrate</name>
    </ligand>
</feature>
<feature type="active site" description="Acyl-ester intermediate" evidence="13">
    <location>
        <position position="84"/>
    </location>
</feature>
<evidence type="ECO:0000256" key="12">
    <source>
        <dbReference type="ARBA" id="ARBA00034000"/>
    </source>
</evidence>
<dbReference type="PRINTS" id="PR00725">
    <property type="entry name" value="DADACBPTASE1"/>
</dbReference>
<keyword evidence="9" id="KW-0133">Cell shape</keyword>
<keyword evidence="11" id="KW-0961">Cell wall biogenesis/degradation</keyword>
<comment type="catalytic activity">
    <reaction evidence="12">
        <text>Preferential cleavage: (Ac)2-L-Lys-D-Ala-|-D-Ala. Also transpeptidation of peptidyl-alanyl moieties that are N-acyl substituents of D-alanine.</text>
        <dbReference type="EC" id="3.4.16.4"/>
    </reaction>
</comment>
<dbReference type="InterPro" id="IPR001967">
    <property type="entry name" value="Peptidase_S11_N"/>
</dbReference>
<evidence type="ECO:0000256" key="11">
    <source>
        <dbReference type="ARBA" id="ARBA00023316"/>
    </source>
</evidence>
<evidence type="ECO:0000256" key="9">
    <source>
        <dbReference type="ARBA" id="ARBA00022960"/>
    </source>
</evidence>
<comment type="similarity">
    <text evidence="3 15">Belongs to the peptidase S11 family.</text>
</comment>
<dbReference type="PANTHER" id="PTHR21581:SF6">
    <property type="entry name" value="TRAFFICKING PROTEIN PARTICLE COMPLEX SUBUNIT 12"/>
    <property type="match status" value="1"/>
</dbReference>
<feature type="active site" evidence="13">
    <location>
        <position position="144"/>
    </location>
</feature>
<dbReference type="SMART" id="SM00936">
    <property type="entry name" value="PBP5_C"/>
    <property type="match status" value="1"/>
</dbReference>
<evidence type="ECO:0000259" key="16">
    <source>
        <dbReference type="SMART" id="SM00936"/>
    </source>
</evidence>
<feature type="domain" description="Peptidase S11 D-Ala-D-Ala carboxypeptidase A C-terminal" evidence="16">
    <location>
        <begin position="296"/>
        <end position="386"/>
    </location>
</feature>
<evidence type="ECO:0000256" key="4">
    <source>
        <dbReference type="ARBA" id="ARBA00012448"/>
    </source>
</evidence>
<evidence type="ECO:0000256" key="6">
    <source>
        <dbReference type="ARBA" id="ARBA00022670"/>
    </source>
</evidence>
<keyword evidence="6" id="KW-0645">Protease</keyword>
<dbReference type="SUPFAM" id="SSF69189">
    <property type="entry name" value="Penicillin-binding protein associated domain"/>
    <property type="match status" value="1"/>
</dbReference>
<comment type="function">
    <text evidence="1">Removes C-terminal D-alanyl residues from sugar-peptide cell wall precursors.</text>
</comment>
<keyword evidence="7" id="KW-0732">Signal</keyword>
<evidence type="ECO:0000256" key="10">
    <source>
        <dbReference type="ARBA" id="ARBA00022984"/>
    </source>
</evidence>
<dbReference type="Gene3D" id="2.60.410.10">
    <property type="entry name" value="D-Ala-D-Ala carboxypeptidase, C-terminal domain"/>
    <property type="match status" value="1"/>
</dbReference>
<gene>
    <name evidence="17" type="primary">dacC</name>
    <name evidence="17" type="ORF">CKSOR_00654</name>
</gene>
<dbReference type="UniPathway" id="UPA00219"/>
<evidence type="ECO:0000256" key="5">
    <source>
        <dbReference type="ARBA" id="ARBA00022645"/>
    </source>
</evidence>
<evidence type="ECO:0000256" key="7">
    <source>
        <dbReference type="ARBA" id="ARBA00022729"/>
    </source>
</evidence>
<evidence type="ECO:0000256" key="2">
    <source>
        <dbReference type="ARBA" id="ARBA00004752"/>
    </source>
</evidence>
<dbReference type="SUPFAM" id="SSF56601">
    <property type="entry name" value="beta-lactamase/transpeptidase-like"/>
    <property type="match status" value="1"/>
</dbReference>
<dbReference type="InterPro" id="IPR037167">
    <property type="entry name" value="Peptidase_S11_C_sf"/>
</dbReference>
<evidence type="ECO:0000313" key="18">
    <source>
        <dbReference type="Proteomes" id="UP000266796"/>
    </source>
</evidence>
<dbReference type="Proteomes" id="UP000266796">
    <property type="component" value="Chromosome"/>
</dbReference>
<organism evidence="17 18">
    <name type="scientific">Candidatus Kinetoplastidibacterium kentomonadis</name>
    <dbReference type="NCBI Taxonomy" id="1576550"/>
    <lineage>
        <taxon>Bacteria</taxon>
        <taxon>Pseudomonadati</taxon>
        <taxon>Pseudomonadota</taxon>
        <taxon>Betaproteobacteria</taxon>
        <taxon>Candidatus Kinetoplastidibacterium</taxon>
    </lineage>
</organism>
<evidence type="ECO:0000313" key="17">
    <source>
        <dbReference type="EMBL" id="AWD32755.1"/>
    </source>
</evidence>
<evidence type="ECO:0000256" key="13">
    <source>
        <dbReference type="PIRSR" id="PIRSR618044-1"/>
    </source>
</evidence>
<reference evidence="17 18" key="1">
    <citation type="journal article" date="2018" name="Parasitology">
        <title>The reduced genome of Candidatus Kinetoplastibacterium sorsogonicusi, the endosymbiont of Kentomonas sorsogonicus (Trypanosomatidae): loss of the haem-synthesis pathway.</title>
        <authorList>
            <person name="Silva F.M."/>
            <person name="Kostygov A.Y."/>
            <person name="Spodareva V.V."/>
            <person name="Butenko A."/>
            <person name="Tossou R."/>
            <person name="Lukes J."/>
            <person name="Yurchenko V."/>
            <person name="Alves J.M.P."/>
        </authorList>
    </citation>
    <scope>NUCLEOTIDE SEQUENCE [LARGE SCALE GENOMIC DNA]</scope>
    <source>
        <strain evidence="17 18">MF-08</strain>
    </source>
</reference>
<accession>A0A3S7JAR0</accession>
<dbReference type="GO" id="GO:0006508">
    <property type="term" value="P:proteolysis"/>
    <property type="evidence" value="ECO:0007669"/>
    <property type="project" value="UniProtKB-KW"/>
</dbReference>
<dbReference type="InterPro" id="IPR015956">
    <property type="entry name" value="Peniciliin-bd_prot_C_sf"/>
</dbReference>
<keyword evidence="18" id="KW-1185">Reference proteome</keyword>
<dbReference type="EMBL" id="CP025628">
    <property type="protein sequence ID" value="AWD32755.1"/>
    <property type="molecule type" value="Genomic_DNA"/>
</dbReference>
<dbReference type="InterPro" id="IPR012338">
    <property type="entry name" value="Beta-lactam/transpept-like"/>
</dbReference>
<dbReference type="InterPro" id="IPR018044">
    <property type="entry name" value="Peptidase_S11"/>
</dbReference>
<evidence type="ECO:0000256" key="3">
    <source>
        <dbReference type="ARBA" id="ARBA00007164"/>
    </source>
</evidence>
<keyword evidence="8 17" id="KW-0378">Hydrolase</keyword>
<dbReference type="KEGG" id="kso:CKSOR_00654"/>
<dbReference type="GO" id="GO:0009002">
    <property type="term" value="F:serine-type D-Ala-D-Ala carboxypeptidase activity"/>
    <property type="evidence" value="ECO:0007669"/>
    <property type="project" value="UniProtKB-EC"/>
</dbReference>
<keyword evidence="5 17" id="KW-0121">Carboxypeptidase</keyword>
<sequence length="409" mass="45848">MKNITINKSIYLFVSYFFILLLSNTSNVYATSFLDIENLNNIPVSKTAIYPVPKVSAKSWIAIDVNSGQVLAESNSNVKMEPASLTKIMTAYLIFHALEDKRIKLDQLINISETAWRTGGSRMFIEPNTNVRVNDLLQGMIVQSGNDATVALTEAICGDEASFIALMNKEAENIGMINTNFANSTGLPDKKHISTAQDLAKLSVLLIKKYPHFFHYYNQKSFTYNNITQLNRNRLLWADNSIDGMKTGHTDSAGYCMISTALKDNRRILVVLLGASSESTRAEESLKILNWSFQNFDTALIFEKNQEIVKINVWDGNNSKLSVGSNDALWISVPRAKLYDIKSTIEYIDPILSPINKGDIVGQIKFSLNNKNLLTMPLVSLHHVEKAGLLDKILVLLKKNFPFNRLITL</sequence>
<protein>
    <recommendedName>
        <fullName evidence="4">serine-type D-Ala-D-Ala carboxypeptidase</fullName>
        <ecNumber evidence="4">3.4.16.4</ecNumber>
    </recommendedName>
</protein>
<dbReference type="OrthoDB" id="9795979at2"/>
<dbReference type="EC" id="3.4.16.4" evidence="4"/>
<keyword evidence="10" id="KW-0573">Peptidoglycan synthesis</keyword>
<dbReference type="InterPro" id="IPR012907">
    <property type="entry name" value="Peptidase_S11_C"/>
</dbReference>
<dbReference type="AlphaFoldDB" id="A0A3S7JAR0"/>
<dbReference type="PANTHER" id="PTHR21581">
    <property type="entry name" value="D-ALANYL-D-ALANINE CARBOXYPEPTIDASE"/>
    <property type="match status" value="1"/>
</dbReference>
<dbReference type="Pfam" id="PF00768">
    <property type="entry name" value="Peptidase_S11"/>
    <property type="match status" value="1"/>
</dbReference>
<dbReference type="RefSeq" id="WP_108674146.1">
    <property type="nucleotide sequence ID" value="NZ_CP025628.1"/>
</dbReference>
<dbReference type="GO" id="GO:0071555">
    <property type="term" value="P:cell wall organization"/>
    <property type="evidence" value="ECO:0007669"/>
    <property type="project" value="UniProtKB-KW"/>
</dbReference>
<evidence type="ECO:0000256" key="8">
    <source>
        <dbReference type="ARBA" id="ARBA00022801"/>
    </source>
</evidence>
<evidence type="ECO:0000256" key="15">
    <source>
        <dbReference type="RuleBase" id="RU004016"/>
    </source>
</evidence>
<dbReference type="GO" id="GO:0009252">
    <property type="term" value="P:peptidoglycan biosynthetic process"/>
    <property type="evidence" value="ECO:0007669"/>
    <property type="project" value="UniProtKB-UniPathway"/>
</dbReference>
<comment type="pathway">
    <text evidence="2">Cell wall biogenesis; peptidoglycan biosynthesis.</text>
</comment>
<name>A0A3S7JAR0_9PROT</name>
<dbReference type="Gene3D" id="3.40.710.10">
    <property type="entry name" value="DD-peptidase/beta-lactamase superfamily"/>
    <property type="match status" value="1"/>
</dbReference>
<evidence type="ECO:0000256" key="1">
    <source>
        <dbReference type="ARBA" id="ARBA00003217"/>
    </source>
</evidence>
<dbReference type="GO" id="GO:0008360">
    <property type="term" value="P:regulation of cell shape"/>
    <property type="evidence" value="ECO:0007669"/>
    <property type="project" value="UniProtKB-KW"/>
</dbReference>
<evidence type="ECO:0000256" key="14">
    <source>
        <dbReference type="PIRSR" id="PIRSR618044-2"/>
    </source>
</evidence>
<feature type="active site" description="Proton acceptor" evidence="13">
    <location>
        <position position="87"/>
    </location>
</feature>
<proteinExistence type="inferred from homology"/>